<accession>A0A7H1N378</accession>
<keyword evidence="3" id="KW-1185">Reference proteome</keyword>
<dbReference type="AlphaFoldDB" id="A0A7H1N378"/>
<gene>
    <name evidence="2" type="ORF">HQ394_13560</name>
</gene>
<dbReference type="RefSeq" id="WP_190260650.1">
    <property type="nucleotide sequence ID" value="NZ_CP053923.1"/>
</dbReference>
<evidence type="ECO:0000313" key="2">
    <source>
        <dbReference type="EMBL" id="QNT70164.1"/>
    </source>
</evidence>
<proteinExistence type="predicted"/>
<feature type="chain" id="PRO_5028971170" evidence="1">
    <location>
        <begin position="25"/>
        <end position="275"/>
    </location>
</feature>
<keyword evidence="1" id="KW-0732">Signal</keyword>
<organism evidence="2 3">
    <name type="scientific">Defluviicoccus vanus</name>
    <dbReference type="NCBI Taxonomy" id="111831"/>
    <lineage>
        <taxon>Bacteria</taxon>
        <taxon>Pseudomonadati</taxon>
        <taxon>Pseudomonadota</taxon>
        <taxon>Alphaproteobacteria</taxon>
        <taxon>Rhodospirillales</taxon>
        <taxon>Rhodospirillaceae</taxon>
        <taxon>Defluviicoccus</taxon>
    </lineage>
</organism>
<name>A0A7H1N378_9PROT</name>
<dbReference type="KEGG" id="dvn:HQ394_13560"/>
<evidence type="ECO:0000313" key="3">
    <source>
        <dbReference type="Proteomes" id="UP000516369"/>
    </source>
</evidence>
<dbReference type="EMBL" id="CP053923">
    <property type="protein sequence ID" value="QNT70164.1"/>
    <property type="molecule type" value="Genomic_DNA"/>
</dbReference>
<dbReference type="Proteomes" id="UP000516369">
    <property type="component" value="Chromosome"/>
</dbReference>
<evidence type="ECO:0000256" key="1">
    <source>
        <dbReference type="SAM" id="SignalP"/>
    </source>
</evidence>
<feature type="signal peptide" evidence="1">
    <location>
        <begin position="1"/>
        <end position="24"/>
    </location>
</feature>
<protein>
    <submittedName>
        <fullName evidence="2">Uncharacterized protein</fullName>
    </submittedName>
</protein>
<sequence>MTRCGAILIVIAVTLTTFLPSARAGEQVYPPAIAGGKDQTPSKDAGLQAVAVPMQPAATAADVNGDGSAPDVEAWRRARQDEASGVLPGELLGEISVVSLFQSFSNTMDAPVGEGNFTYSVDVGLAGARPYLRVRGANGRVKDGGAATTEFDLEGGLTGTLAALGWTIGGRHLTCLVAGESSASYQYWEIPLELSIPLSEHFSLLGQYAYSPNFIANSGRAHYALVGARWEQSVHSATFSVEGTTGHQWIADNATYGAADYQDWRTVASLTVAFN</sequence>
<reference evidence="2 3" key="1">
    <citation type="submission" date="2020-05" db="EMBL/GenBank/DDBJ databases">
        <title>Complete closed genome sequence of Defluviicoccus vanus.</title>
        <authorList>
            <person name="Bessarab I."/>
            <person name="Arumugam K."/>
            <person name="Maszenan A.M."/>
            <person name="Seviour R.J."/>
            <person name="Williams R.B."/>
        </authorList>
    </citation>
    <scope>NUCLEOTIDE SEQUENCE [LARGE SCALE GENOMIC DNA]</scope>
    <source>
        <strain evidence="2 3">Ben 114</strain>
    </source>
</reference>